<dbReference type="Proteomes" id="UP000002210">
    <property type="component" value="Plasmid p03BB102_179"/>
</dbReference>
<sequence length="82" mass="9604">MVESLSTSDKDDPNKIYCYSVQRNPEKQSGGYGERSPYNDNKARLLRPALYEKFKNEIHVSFKFSANPKKHEEDDTILYNWA</sequence>
<gene>
    <name evidence="2" type="ordered locus">BCA_A0016</name>
</gene>
<keyword evidence="2" id="KW-0614">Plasmid</keyword>
<dbReference type="AlphaFoldDB" id="A0A125YA22"/>
<feature type="region of interest" description="Disordered" evidence="1">
    <location>
        <begin position="1"/>
        <end position="40"/>
    </location>
</feature>
<dbReference type="InterPro" id="IPR046100">
    <property type="entry name" value="DUF6037"/>
</dbReference>
<geneLocation type="plasmid" evidence="2 3">
    <name>p03BB102_179</name>
</geneLocation>
<reference evidence="2 3" key="1">
    <citation type="submission" date="2009-02" db="EMBL/GenBank/DDBJ databases">
        <title>Genome sequence of Bacillus cereus 03BB102.</title>
        <authorList>
            <person name="Dodson R.J."/>
            <person name="Jackson P."/>
            <person name="Munk A.C."/>
            <person name="Brettin T."/>
            <person name="Bruce D."/>
            <person name="Detter C."/>
            <person name="Tapia R."/>
            <person name="Han C."/>
            <person name="Sutton G."/>
            <person name="Sims D."/>
        </authorList>
    </citation>
    <scope>NUCLEOTIDE SEQUENCE [LARGE SCALE GENOMIC DNA]</scope>
    <source>
        <strain evidence="2 3">03BB102</strain>
        <plasmid evidence="3">Plasmid p03BB102_179</plasmid>
    </source>
</reference>
<organism evidence="2 3">
    <name type="scientific">Bacillus cereus (strain 03BB102)</name>
    <dbReference type="NCBI Taxonomy" id="572264"/>
    <lineage>
        <taxon>Bacteria</taxon>
        <taxon>Bacillati</taxon>
        <taxon>Bacillota</taxon>
        <taxon>Bacilli</taxon>
        <taxon>Bacillales</taxon>
        <taxon>Bacillaceae</taxon>
        <taxon>Bacillus</taxon>
        <taxon>Bacillus cereus group</taxon>
    </lineage>
</organism>
<accession>A0A125YA22</accession>
<name>A0A125YA22_BACC3</name>
<dbReference type="PATRIC" id="fig|572264.18.peg.5621"/>
<dbReference type="Pfam" id="PF19503">
    <property type="entry name" value="DUF6037"/>
    <property type="match status" value="1"/>
</dbReference>
<evidence type="ECO:0000313" key="3">
    <source>
        <dbReference type="Proteomes" id="UP000002210"/>
    </source>
</evidence>
<dbReference type="EMBL" id="CP001406">
    <property type="protein sequence ID" value="ACO25762.1"/>
    <property type="molecule type" value="Genomic_DNA"/>
</dbReference>
<protein>
    <submittedName>
        <fullName evidence="2">Uncharacterized protein</fullName>
    </submittedName>
</protein>
<proteinExistence type="predicted"/>
<dbReference type="KEGG" id="bcx:BCA_A0016"/>
<evidence type="ECO:0000256" key="1">
    <source>
        <dbReference type="SAM" id="MobiDB-lite"/>
    </source>
</evidence>
<evidence type="ECO:0000313" key="2">
    <source>
        <dbReference type="EMBL" id="ACO25762.1"/>
    </source>
</evidence>